<feature type="repeat" description="ANK" evidence="4">
    <location>
        <begin position="384"/>
        <end position="407"/>
    </location>
</feature>
<evidence type="ECO:0000259" key="6">
    <source>
        <dbReference type="PROSITE" id="PS50048"/>
    </source>
</evidence>
<evidence type="ECO:0000256" key="3">
    <source>
        <dbReference type="ARBA" id="ARBA00023242"/>
    </source>
</evidence>
<dbReference type="Pfam" id="PF12796">
    <property type="entry name" value="Ank_2"/>
    <property type="match status" value="1"/>
</dbReference>
<feature type="compositionally biased region" description="Polar residues" evidence="5">
    <location>
        <begin position="14"/>
        <end position="23"/>
    </location>
</feature>
<keyword evidence="1" id="KW-0677">Repeat</keyword>
<dbReference type="InterPro" id="IPR036770">
    <property type="entry name" value="Ankyrin_rpt-contain_sf"/>
</dbReference>
<dbReference type="OrthoDB" id="539213at2759"/>
<evidence type="ECO:0000256" key="2">
    <source>
        <dbReference type="ARBA" id="ARBA00023043"/>
    </source>
</evidence>
<dbReference type="Gene3D" id="1.25.40.20">
    <property type="entry name" value="Ankyrin repeat-containing domain"/>
    <property type="match status" value="2"/>
</dbReference>
<feature type="domain" description="Zn(2)-C6 fungal-type" evidence="6">
    <location>
        <begin position="33"/>
        <end position="67"/>
    </location>
</feature>
<dbReference type="EMBL" id="ML978205">
    <property type="protein sequence ID" value="KAF2029034.1"/>
    <property type="molecule type" value="Genomic_DNA"/>
</dbReference>
<keyword evidence="3" id="KW-0539">Nucleus</keyword>
<dbReference type="GO" id="GO:0000981">
    <property type="term" value="F:DNA-binding transcription factor activity, RNA polymerase II-specific"/>
    <property type="evidence" value="ECO:0007669"/>
    <property type="project" value="InterPro"/>
</dbReference>
<dbReference type="InterPro" id="IPR002110">
    <property type="entry name" value="Ankyrin_rpt"/>
</dbReference>
<dbReference type="SMART" id="SM00248">
    <property type="entry name" value="ANK"/>
    <property type="match status" value="3"/>
</dbReference>
<evidence type="ECO:0000256" key="5">
    <source>
        <dbReference type="SAM" id="MobiDB-lite"/>
    </source>
</evidence>
<dbReference type="InterPro" id="IPR036864">
    <property type="entry name" value="Zn2-C6_fun-type_DNA-bd_sf"/>
</dbReference>
<dbReference type="PRINTS" id="PR01415">
    <property type="entry name" value="ANKYRIN"/>
</dbReference>
<evidence type="ECO:0000313" key="8">
    <source>
        <dbReference type="Proteomes" id="UP000799777"/>
    </source>
</evidence>
<dbReference type="Proteomes" id="UP000799777">
    <property type="component" value="Unassembled WGS sequence"/>
</dbReference>
<dbReference type="PROSITE" id="PS50088">
    <property type="entry name" value="ANK_REPEAT"/>
    <property type="match status" value="2"/>
</dbReference>
<feature type="region of interest" description="Disordered" evidence="5">
    <location>
        <begin position="1"/>
        <end position="25"/>
    </location>
</feature>
<dbReference type="SUPFAM" id="SSF57701">
    <property type="entry name" value="Zn2/Cys6 DNA-binding domain"/>
    <property type="match status" value="1"/>
</dbReference>
<dbReference type="PROSITE" id="PS50048">
    <property type="entry name" value="ZN2_CY6_FUNGAL_2"/>
    <property type="match status" value="1"/>
</dbReference>
<feature type="repeat" description="ANK" evidence="4">
    <location>
        <begin position="350"/>
        <end position="383"/>
    </location>
</feature>
<dbReference type="InterPro" id="IPR001138">
    <property type="entry name" value="Zn2Cys6_DnaBD"/>
</dbReference>
<dbReference type="SUPFAM" id="SSF48403">
    <property type="entry name" value="Ankyrin repeat"/>
    <property type="match status" value="1"/>
</dbReference>
<feature type="region of interest" description="Disordered" evidence="5">
    <location>
        <begin position="68"/>
        <end position="88"/>
    </location>
</feature>
<dbReference type="GO" id="GO:0008270">
    <property type="term" value="F:zinc ion binding"/>
    <property type="evidence" value="ECO:0007669"/>
    <property type="project" value="InterPro"/>
</dbReference>
<dbReference type="CDD" id="cd00067">
    <property type="entry name" value="GAL4"/>
    <property type="match status" value="1"/>
</dbReference>
<dbReference type="PANTHER" id="PTHR24198:SF165">
    <property type="entry name" value="ANKYRIN REPEAT-CONTAINING PROTEIN-RELATED"/>
    <property type="match status" value="1"/>
</dbReference>
<protein>
    <recommendedName>
        <fullName evidence="6">Zn(2)-C6 fungal-type domain-containing protein</fullName>
    </recommendedName>
</protein>
<keyword evidence="8" id="KW-1185">Reference proteome</keyword>
<name>A0A9P4H8A9_9PLEO</name>
<dbReference type="AlphaFoldDB" id="A0A9P4H8A9"/>
<reference evidence="7" key="1">
    <citation type="journal article" date="2020" name="Stud. Mycol.">
        <title>101 Dothideomycetes genomes: a test case for predicting lifestyles and emergence of pathogens.</title>
        <authorList>
            <person name="Haridas S."/>
            <person name="Albert R."/>
            <person name="Binder M."/>
            <person name="Bloem J."/>
            <person name="Labutti K."/>
            <person name="Salamov A."/>
            <person name="Andreopoulos B."/>
            <person name="Baker S."/>
            <person name="Barry K."/>
            <person name="Bills G."/>
            <person name="Bluhm B."/>
            <person name="Cannon C."/>
            <person name="Castanera R."/>
            <person name="Culley D."/>
            <person name="Daum C."/>
            <person name="Ezra D."/>
            <person name="Gonzalez J."/>
            <person name="Henrissat B."/>
            <person name="Kuo A."/>
            <person name="Liang C."/>
            <person name="Lipzen A."/>
            <person name="Lutzoni F."/>
            <person name="Magnuson J."/>
            <person name="Mondo S."/>
            <person name="Nolan M."/>
            <person name="Ohm R."/>
            <person name="Pangilinan J."/>
            <person name="Park H.-J."/>
            <person name="Ramirez L."/>
            <person name="Alfaro M."/>
            <person name="Sun H."/>
            <person name="Tritt A."/>
            <person name="Yoshinaga Y."/>
            <person name="Zwiers L.-H."/>
            <person name="Turgeon B."/>
            <person name="Goodwin S."/>
            <person name="Spatafora J."/>
            <person name="Crous P."/>
            <person name="Grigoriev I."/>
        </authorList>
    </citation>
    <scope>NUCLEOTIDE SEQUENCE</scope>
    <source>
        <strain evidence="7">CBS 110217</strain>
    </source>
</reference>
<evidence type="ECO:0000256" key="4">
    <source>
        <dbReference type="PROSITE-ProRule" id="PRU00023"/>
    </source>
</evidence>
<evidence type="ECO:0000256" key="1">
    <source>
        <dbReference type="ARBA" id="ARBA00022737"/>
    </source>
</evidence>
<dbReference type="PANTHER" id="PTHR24198">
    <property type="entry name" value="ANKYRIN REPEAT AND PROTEIN KINASE DOMAIN-CONTAINING PROTEIN"/>
    <property type="match status" value="1"/>
</dbReference>
<feature type="compositionally biased region" description="Basic and acidic residues" evidence="5">
    <location>
        <begin position="68"/>
        <end position="78"/>
    </location>
</feature>
<proteinExistence type="predicted"/>
<sequence>MTDALATNGAGGANSDTHTIPSSTKRRKLNTIKCDRCRIDKQRCEPTLRLWPANCHRCIEKDLPCSEGKRAERTDRKPRGPRPAVHKTVKDSTTIELRTTLQHWMFLYRYRKNLSSLAGWYHDLQEDMTEPFGISPSAWRTHISDTDLKASPEHLMRLLDLTFHKLTVILMAKDNARSWTNSWLRILLEEGRAPETFKDKCICEQIAHDPFLRAHVDNQDPLGEFLTLQDLLTTFLSAPDGRICLNVDSGLSCHYACVRQALERYCKASASALTLASETFETLEMIGAAATSQRIGLYHPRIFQDYHFAHRCNLGTIPHGLGQHIKHVDINFAGVAQCSNSDGVNQQDVLGRTPLHVACAQNNNWTAVQCLLDMGANVNLKTMYGSTALHYAAALGHEEVCKRLLRNAEPSYVNEYDEAGRNAGFYANEAGHDEVVKLLDSHAGHLILDELHIIEDIARDRSLDPAAGFLRSQLGISSFTEPNVESAAERVENLQNLHIGEGTSDQHSNDVPSPFGQFVALPSNYTASTTSGKSKWSLRSALAHGAL</sequence>
<organism evidence="7 8">
    <name type="scientific">Setomelanomma holmii</name>
    <dbReference type="NCBI Taxonomy" id="210430"/>
    <lineage>
        <taxon>Eukaryota</taxon>
        <taxon>Fungi</taxon>
        <taxon>Dikarya</taxon>
        <taxon>Ascomycota</taxon>
        <taxon>Pezizomycotina</taxon>
        <taxon>Dothideomycetes</taxon>
        <taxon>Pleosporomycetidae</taxon>
        <taxon>Pleosporales</taxon>
        <taxon>Pleosporineae</taxon>
        <taxon>Phaeosphaeriaceae</taxon>
        <taxon>Setomelanomma</taxon>
    </lineage>
</organism>
<evidence type="ECO:0000313" key="7">
    <source>
        <dbReference type="EMBL" id="KAF2029034.1"/>
    </source>
</evidence>
<keyword evidence="2 4" id="KW-0040">ANK repeat</keyword>
<gene>
    <name evidence="7" type="ORF">EK21DRAFT_113257</name>
</gene>
<accession>A0A9P4H8A9</accession>
<comment type="caution">
    <text evidence="7">The sequence shown here is derived from an EMBL/GenBank/DDBJ whole genome shotgun (WGS) entry which is preliminary data.</text>
</comment>
<dbReference type="PROSITE" id="PS50297">
    <property type="entry name" value="ANK_REP_REGION"/>
    <property type="match status" value="2"/>
</dbReference>